<gene>
    <name evidence="1" type="ORF">vBRpoPV21_24</name>
</gene>
<dbReference type="Proteomes" id="UP000251001">
    <property type="component" value="Genome"/>
</dbReference>
<proteinExistence type="predicted"/>
<dbReference type="EMBL" id="MH015253">
    <property type="protein sequence ID" value="AWY08982.1"/>
    <property type="molecule type" value="Genomic_DNA"/>
</dbReference>
<accession>A0A2Z4QFC4</accession>
<name>A0A2Z4QFC4_9CAUD</name>
<protein>
    <submittedName>
        <fullName evidence="1">Uncharacterized protein</fullName>
    </submittedName>
</protein>
<evidence type="ECO:0000313" key="1">
    <source>
        <dbReference type="EMBL" id="AWY08982.1"/>
    </source>
</evidence>
<evidence type="ECO:0000313" key="2">
    <source>
        <dbReference type="Proteomes" id="UP000251001"/>
    </source>
</evidence>
<sequence>MLVLKLELHSAQTGEITEIGRTIIANVGSTSELGNYLCKVARKQPDGSEYSNTKVWKNPLRTGTVTGYPRLRYNVWRLVIRSLLAAFPEERK</sequence>
<reference evidence="1 2" key="1">
    <citation type="submission" date="2018-03" db="EMBL/GenBank/DDBJ databases">
        <title>Diverse roseophages infecting R. pomeroyi DSS-3.</title>
        <authorList>
            <person name="Zhan Y."/>
            <person name="Chen F."/>
            <person name="Wommack E.K."/>
            <person name="Nasko D."/>
        </authorList>
    </citation>
    <scope>NUCLEOTIDE SEQUENCE [LARGE SCALE GENOMIC DNA]</scope>
</reference>
<organism evidence="1 2">
    <name type="scientific">Ruegeria phage vB_RpoP-V21</name>
    <dbReference type="NCBI Taxonomy" id="2218615"/>
    <lineage>
        <taxon>Viruses</taxon>
        <taxon>Duplodnaviria</taxon>
        <taxon>Heunggongvirae</taxon>
        <taxon>Uroviricota</taxon>
        <taxon>Caudoviricetes</taxon>
        <taxon>Schitoviridae</taxon>
        <taxon>Rhodovirinae</taxon>
        <taxon>Aorunvirus</taxon>
        <taxon>Aorunvirus V12</taxon>
    </lineage>
</organism>